<protein>
    <submittedName>
        <fullName evidence="1">Uncharacterized protein</fullName>
    </submittedName>
</protein>
<accession>A0A8I0LBA3</accession>
<dbReference type="AlphaFoldDB" id="A0A8I0LBA3"/>
<evidence type="ECO:0000313" key="2">
    <source>
        <dbReference type="Proteomes" id="UP000650224"/>
    </source>
</evidence>
<dbReference type="EMBL" id="JACSPR010000001">
    <property type="protein sequence ID" value="MBD8029041.1"/>
    <property type="molecule type" value="Genomic_DNA"/>
</dbReference>
<gene>
    <name evidence="1" type="ORF">H9627_01645</name>
</gene>
<reference evidence="1 2" key="1">
    <citation type="submission" date="2020-08" db="EMBL/GenBank/DDBJ databases">
        <title>A Genomic Blueprint of the Chicken Gut Microbiome.</title>
        <authorList>
            <person name="Gilroy R."/>
            <person name="Ravi A."/>
            <person name="Getino M."/>
            <person name="Pursley I."/>
            <person name="Horton D.L."/>
            <person name="Alikhan N.-F."/>
            <person name="Baker D."/>
            <person name="Gharbi K."/>
            <person name="Hall N."/>
            <person name="Watson M."/>
            <person name="Adriaenssens E.M."/>
            <person name="Foster-Nyarko E."/>
            <person name="Jarju S."/>
            <person name="Secka A."/>
            <person name="Antonio M."/>
            <person name="Oren A."/>
            <person name="Chaudhuri R."/>
            <person name="La Ragione R.M."/>
            <person name="Hildebrand F."/>
            <person name="Pallen M.J."/>
        </authorList>
    </citation>
    <scope>NUCLEOTIDE SEQUENCE [LARGE SCALE GENOMIC DNA]</scope>
    <source>
        <strain evidence="1 2">Sa1YVA5</strain>
    </source>
</reference>
<evidence type="ECO:0000313" key="1">
    <source>
        <dbReference type="EMBL" id="MBD8029041.1"/>
    </source>
</evidence>
<dbReference type="RefSeq" id="WP_191732278.1">
    <property type="nucleotide sequence ID" value="NZ_JACSPR010000001.1"/>
</dbReference>
<dbReference type="Proteomes" id="UP000650224">
    <property type="component" value="Unassembled WGS sequence"/>
</dbReference>
<keyword evidence="2" id="KW-1185">Reference proteome</keyword>
<proteinExistence type="predicted"/>
<sequence>MHIVIRGSFHTRADVLALIGRAAWGIDRPGPTNLDGLADLIKETGLRSITIQGIWAVDEKTASAINRICGDLGVSLRLPAGTDPVP</sequence>
<organism evidence="1 2">
    <name type="scientific">Corynebacterium gallinarum</name>
    <dbReference type="NCBI Taxonomy" id="2762214"/>
    <lineage>
        <taxon>Bacteria</taxon>
        <taxon>Bacillati</taxon>
        <taxon>Actinomycetota</taxon>
        <taxon>Actinomycetes</taxon>
        <taxon>Mycobacteriales</taxon>
        <taxon>Corynebacteriaceae</taxon>
        <taxon>Corynebacterium</taxon>
    </lineage>
</organism>
<comment type="caution">
    <text evidence="1">The sequence shown here is derived from an EMBL/GenBank/DDBJ whole genome shotgun (WGS) entry which is preliminary data.</text>
</comment>
<name>A0A8I0LBA3_9CORY</name>